<feature type="binding site" evidence="2">
    <location>
        <position position="151"/>
    </location>
    <ligand>
        <name>Fe cation</name>
        <dbReference type="ChEBI" id="CHEBI:24875"/>
        <label>2</label>
    </ligand>
</feature>
<dbReference type="AlphaFoldDB" id="A0A9D1RTM1"/>
<reference evidence="3" key="1">
    <citation type="journal article" date="2021" name="PeerJ">
        <title>Extensive microbial diversity within the chicken gut microbiome revealed by metagenomics and culture.</title>
        <authorList>
            <person name="Gilroy R."/>
            <person name="Ravi A."/>
            <person name="Getino M."/>
            <person name="Pursley I."/>
            <person name="Horton D.L."/>
            <person name="Alikhan N.F."/>
            <person name="Baker D."/>
            <person name="Gharbi K."/>
            <person name="Hall N."/>
            <person name="Watson M."/>
            <person name="Adriaenssens E.M."/>
            <person name="Foster-Nyarko E."/>
            <person name="Jarju S."/>
            <person name="Secka A."/>
            <person name="Antonio M."/>
            <person name="Oren A."/>
            <person name="Chaudhuri R.R."/>
            <person name="La Ragione R."/>
            <person name="Hildebrand F."/>
            <person name="Pallen M.J."/>
        </authorList>
    </citation>
    <scope>NUCLEOTIDE SEQUENCE</scope>
    <source>
        <strain evidence="3">ChiGjej6B6-1540</strain>
    </source>
</reference>
<dbReference type="PANTHER" id="PTHR36303">
    <property type="entry name" value="2',3'-CYCLIC-NUCLEOTIDE 2'-PHOSPHODIESTERASE"/>
    <property type="match status" value="1"/>
</dbReference>
<dbReference type="EMBL" id="DXGA01000146">
    <property type="protein sequence ID" value="HIW94251.1"/>
    <property type="molecule type" value="Genomic_DNA"/>
</dbReference>
<name>A0A9D1RTM1_9FIRM</name>
<dbReference type="NCBIfam" id="TIGR00282">
    <property type="entry name" value="TIGR00282 family metallophosphoesterase"/>
    <property type="match status" value="1"/>
</dbReference>
<dbReference type="InterPro" id="IPR029052">
    <property type="entry name" value="Metallo-depent_PP-like"/>
</dbReference>
<dbReference type="SUPFAM" id="SSF56300">
    <property type="entry name" value="Metallo-dependent phosphatases"/>
    <property type="match status" value="1"/>
</dbReference>
<feature type="binding site" evidence="2">
    <location>
        <position position="178"/>
    </location>
    <ligand>
        <name>Fe cation</name>
        <dbReference type="ChEBI" id="CHEBI:24875"/>
        <label>1</label>
    </ligand>
</feature>
<feature type="active site" description="Proton donor" evidence="1">
    <location>
        <position position="69"/>
    </location>
</feature>
<organism evidence="3 4">
    <name type="scientific">Candidatus Flavonifractor merdipullorum</name>
    <dbReference type="NCBI Taxonomy" id="2838590"/>
    <lineage>
        <taxon>Bacteria</taxon>
        <taxon>Bacillati</taxon>
        <taxon>Bacillota</taxon>
        <taxon>Clostridia</taxon>
        <taxon>Eubacteriales</taxon>
        <taxon>Oscillospiraceae</taxon>
        <taxon>Flavonifractor</taxon>
    </lineage>
</organism>
<feature type="binding site" evidence="2">
    <location>
        <position position="41"/>
    </location>
    <ligand>
        <name>Fe cation</name>
        <dbReference type="ChEBI" id="CHEBI:24875"/>
        <label>1</label>
    </ligand>
</feature>
<feature type="binding site" evidence="2">
    <location>
        <position position="176"/>
    </location>
    <ligand>
        <name>Fe cation</name>
        <dbReference type="ChEBI" id="CHEBI:24875"/>
        <label>2</label>
    </ligand>
</feature>
<evidence type="ECO:0000313" key="3">
    <source>
        <dbReference type="EMBL" id="HIW94251.1"/>
    </source>
</evidence>
<evidence type="ECO:0000256" key="1">
    <source>
        <dbReference type="PIRSR" id="PIRSR004789-50"/>
    </source>
</evidence>
<accession>A0A9D1RTM1</accession>
<evidence type="ECO:0000256" key="2">
    <source>
        <dbReference type="PIRSR" id="PIRSR004789-51"/>
    </source>
</evidence>
<dbReference type="CDD" id="cd07382">
    <property type="entry name" value="MPP_DR1281"/>
    <property type="match status" value="1"/>
</dbReference>
<feature type="binding site" evidence="2">
    <location>
        <position position="41"/>
    </location>
    <ligand>
        <name>Fe cation</name>
        <dbReference type="ChEBI" id="CHEBI:24875"/>
        <label>2</label>
    </ligand>
</feature>
<feature type="binding site" evidence="2">
    <location>
        <position position="42"/>
    </location>
    <ligand>
        <name>Fe cation</name>
        <dbReference type="ChEBI" id="CHEBI:24875"/>
        <label>1</label>
    </ligand>
</feature>
<proteinExistence type="predicted"/>
<protein>
    <submittedName>
        <fullName evidence="3">TIGR00282 family metallophosphoesterase</fullName>
    </submittedName>
</protein>
<feature type="binding site" evidence="2">
    <location>
        <position position="10"/>
    </location>
    <ligand>
        <name>Fe cation</name>
        <dbReference type="ChEBI" id="CHEBI:24875"/>
        <label>1</label>
    </ligand>
</feature>
<sequence>MIFNVLAVGDVVGEQGVDFLSRHLRSLKKTYDIHFTVVNGENASGVGIHPRQADAIFDGGADVITLGNHTWNRLQIADYLDENSYILRPANYTSRVPGRGWGIFEGPRGLRVGVMNLIGRCEMDCNFDNPFTVADHLLRKGEADIALVDFHAEATSEKGAMGWYLDGRVQALWGTHTHVPTADAQILPKGTGFVTDLGMTGPAQSVLGMDPRQAMNRFLGGLPQRFTPAEGPCKLNAVRFSIDTAKKICLSAERVDIM</sequence>
<gene>
    <name evidence="3" type="ORF">H9868_06895</name>
</gene>
<reference evidence="3" key="2">
    <citation type="submission" date="2021-04" db="EMBL/GenBank/DDBJ databases">
        <authorList>
            <person name="Gilroy R."/>
        </authorList>
    </citation>
    <scope>NUCLEOTIDE SEQUENCE</scope>
    <source>
        <strain evidence="3">ChiGjej6B6-1540</strain>
    </source>
</reference>
<dbReference type="InterPro" id="IPR005235">
    <property type="entry name" value="YmdB-like"/>
</dbReference>
<comment type="caution">
    <text evidence="3">The sequence shown here is derived from an EMBL/GenBank/DDBJ whole genome shotgun (WGS) entry which is preliminary data.</text>
</comment>
<dbReference type="PANTHER" id="PTHR36303:SF1">
    <property type="entry name" value="2',3'-CYCLIC-NUCLEOTIDE 2'-PHOSPHODIESTERASE"/>
    <property type="match status" value="1"/>
</dbReference>
<evidence type="ECO:0000313" key="4">
    <source>
        <dbReference type="Proteomes" id="UP000824192"/>
    </source>
</evidence>
<dbReference type="Pfam" id="PF13277">
    <property type="entry name" value="YmdB"/>
    <property type="match status" value="1"/>
</dbReference>
<dbReference type="GO" id="GO:0004113">
    <property type="term" value="F:2',3'-cyclic-nucleotide 3'-phosphodiesterase activity"/>
    <property type="evidence" value="ECO:0007669"/>
    <property type="project" value="TreeGrafter"/>
</dbReference>
<dbReference type="GO" id="GO:0046872">
    <property type="term" value="F:metal ion binding"/>
    <property type="evidence" value="ECO:0007669"/>
    <property type="project" value="UniProtKB-KW"/>
</dbReference>
<keyword evidence="2" id="KW-0479">Metal-binding</keyword>
<dbReference type="PIRSF" id="PIRSF004789">
    <property type="entry name" value="DR1281"/>
    <property type="match status" value="1"/>
</dbReference>
<feature type="binding site" evidence="2">
    <location>
        <position position="68"/>
    </location>
    <ligand>
        <name>Fe cation</name>
        <dbReference type="ChEBI" id="CHEBI:24875"/>
        <label>2</label>
    </ligand>
</feature>
<dbReference type="Gene3D" id="3.60.21.10">
    <property type="match status" value="1"/>
</dbReference>
<dbReference type="Proteomes" id="UP000824192">
    <property type="component" value="Unassembled WGS sequence"/>
</dbReference>